<reference evidence="2" key="2">
    <citation type="submission" date="2020-09" db="EMBL/GenBank/DDBJ databases">
        <authorList>
            <person name="Sun Q."/>
            <person name="Kim S."/>
        </authorList>
    </citation>
    <scope>NUCLEOTIDE SEQUENCE</scope>
    <source>
        <strain evidence="2">KCTC 12113</strain>
    </source>
</reference>
<reference evidence="2" key="1">
    <citation type="journal article" date="2014" name="Int. J. Syst. Evol. Microbiol.">
        <title>Complete genome sequence of Corynebacterium casei LMG S-19264T (=DSM 44701T), isolated from a smear-ripened cheese.</title>
        <authorList>
            <consortium name="US DOE Joint Genome Institute (JGI-PGF)"/>
            <person name="Walter F."/>
            <person name="Albersmeier A."/>
            <person name="Kalinowski J."/>
            <person name="Ruckert C."/>
        </authorList>
    </citation>
    <scope>NUCLEOTIDE SEQUENCE</scope>
    <source>
        <strain evidence="2">KCTC 12113</strain>
    </source>
</reference>
<dbReference type="PROSITE" id="PS50293">
    <property type="entry name" value="TPR_REGION"/>
    <property type="match status" value="1"/>
</dbReference>
<protein>
    <recommendedName>
        <fullName evidence="4">Tetratricopeptide repeat protein</fullName>
    </recommendedName>
</protein>
<sequence length="437" mass="48782">MRNKKNNYKHYYKYIFEMKTNIIILSAMFCSVVGFSQKSEIKTADRALKSGDATAAKAALESASSLIAGADERMQAQYYLLKGKAYSELAKKGEADAFDVAISSLRKVGEIEKASGKAKYTEEANEKLSTMTVDLVNSAVEDNNNEKFKEGAEKLYLGYQLSPKDTVYLYYAASSAVNGGHFEQALEYYNELKELNYDGSGIVYKATNVETGEVEEMDKTQRELMVKSGAYKDPIDEKTPSKTTEIVKNVALIYTQLGQDDKALDAYKDARAKDPKDVNLILNEANLYYKMGDKEQFKSLMAEAAQVAPDNPDLFYNIGVINMEQGNIEEARAAYKRAIEINPGYVNAQLNLSTTYVNEGNSLIDEMNSLGNSKKDIARYDELKEQKDSLFRDGAIILEDAIKETPDNQGILTQLKNIYGALGDNENFMRVKKLLGE</sequence>
<dbReference type="Pfam" id="PF00515">
    <property type="entry name" value="TPR_1"/>
    <property type="match status" value="1"/>
</dbReference>
<dbReference type="InterPro" id="IPR019734">
    <property type="entry name" value="TPR_rpt"/>
</dbReference>
<dbReference type="SMART" id="SM00028">
    <property type="entry name" value="TPR"/>
    <property type="match status" value="4"/>
</dbReference>
<dbReference type="PANTHER" id="PTHR12558:SF13">
    <property type="entry name" value="CELL DIVISION CYCLE PROTEIN 27 HOMOLOG"/>
    <property type="match status" value="1"/>
</dbReference>
<organism evidence="2 3">
    <name type="scientific">Arenibacter certesii</name>
    <dbReference type="NCBI Taxonomy" id="228955"/>
    <lineage>
        <taxon>Bacteria</taxon>
        <taxon>Pseudomonadati</taxon>
        <taxon>Bacteroidota</taxon>
        <taxon>Flavobacteriia</taxon>
        <taxon>Flavobacteriales</taxon>
        <taxon>Flavobacteriaceae</taxon>
        <taxon>Arenibacter</taxon>
    </lineage>
</organism>
<dbReference type="EMBL" id="BMWP01000010">
    <property type="protein sequence ID" value="GGW32816.1"/>
    <property type="molecule type" value="Genomic_DNA"/>
</dbReference>
<proteinExistence type="predicted"/>
<dbReference type="InterPro" id="IPR011990">
    <property type="entry name" value="TPR-like_helical_dom_sf"/>
</dbReference>
<dbReference type="SUPFAM" id="SSF48452">
    <property type="entry name" value="TPR-like"/>
    <property type="match status" value="2"/>
</dbReference>
<feature type="repeat" description="TPR" evidence="1">
    <location>
        <begin position="244"/>
        <end position="277"/>
    </location>
</feature>
<feature type="repeat" description="TPR" evidence="1">
    <location>
        <begin position="312"/>
        <end position="345"/>
    </location>
</feature>
<gene>
    <name evidence="2" type="ORF">GCM10007383_17210</name>
</gene>
<dbReference type="PANTHER" id="PTHR12558">
    <property type="entry name" value="CELL DIVISION CYCLE 16,23,27"/>
    <property type="match status" value="1"/>
</dbReference>
<dbReference type="Proteomes" id="UP000634668">
    <property type="component" value="Unassembled WGS sequence"/>
</dbReference>
<evidence type="ECO:0000256" key="1">
    <source>
        <dbReference type="PROSITE-ProRule" id="PRU00339"/>
    </source>
</evidence>
<comment type="caution">
    <text evidence="2">The sequence shown here is derived from an EMBL/GenBank/DDBJ whole genome shotgun (WGS) entry which is preliminary data.</text>
</comment>
<accession>A0A918MJR6</accession>
<name>A0A918MJR6_9FLAO</name>
<keyword evidence="1" id="KW-0802">TPR repeat</keyword>
<evidence type="ECO:0000313" key="2">
    <source>
        <dbReference type="EMBL" id="GGW32816.1"/>
    </source>
</evidence>
<keyword evidence="3" id="KW-1185">Reference proteome</keyword>
<dbReference type="Gene3D" id="1.25.40.10">
    <property type="entry name" value="Tetratricopeptide repeat domain"/>
    <property type="match status" value="2"/>
</dbReference>
<evidence type="ECO:0000313" key="3">
    <source>
        <dbReference type="Proteomes" id="UP000634668"/>
    </source>
</evidence>
<dbReference type="AlphaFoldDB" id="A0A918MJR6"/>
<dbReference type="PROSITE" id="PS50005">
    <property type="entry name" value="TPR"/>
    <property type="match status" value="2"/>
</dbReference>
<evidence type="ECO:0008006" key="4">
    <source>
        <dbReference type="Google" id="ProtNLM"/>
    </source>
</evidence>